<sequence length="71" mass="8266">MNLVQVCITDAFDSNHTSSVFKNYILLHCTHSTEKEYHILQSFKLSLKFVSSFQIIQQIDDLAYKLNLLTK</sequence>
<dbReference type="EMBL" id="PDNC01000154">
    <property type="protein sequence ID" value="PGG97066.1"/>
    <property type="molecule type" value="Genomic_DNA"/>
</dbReference>
<organism evidence="1 2">
    <name type="scientific">Blastomyces parvus</name>
    <dbReference type="NCBI Taxonomy" id="2060905"/>
    <lineage>
        <taxon>Eukaryota</taxon>
        <taxon>Fungi</taxon>
        <taxon>Dikarya</taxon>
        <taxon>Ascomycota</taxon>
        <taxon>Pezizomycotina</taxon>
        <taxon>Eurotiomycetes</taxon>
        <taxon>Eurotiomycetidae</taxon>
        <taxon>Onygenales</taxon>
        <taxon>Ajellomycetaceae</taxon>
        <taxon>Blastomyces</taxon>
    </lineage>
</organism>
<protein>
    <submittedName>
        <fullName evidence="1">Uncharacterized protein</fullName>
    </submittedName>
</protein>
<evidence type="ECO:0000313" key="2">
    <source>
        <dbReference type="Proteomes" id="UP000224080"/>
    </source>
</evidence>
<name>A0A2B7WKE1_9EURO</name>
<proteinExistence type="predicted"/>
<accession>A0A2B7WKE1</accession>
<dbReference type="AlphaFoldDB" id="A0A2B7WKE1"/>
<gene>
    <name evidence="1" type="ORF">GX51_07518</name>
</gene>
<reference evidence="1 2" key="1">
    <citation type="submission" date="2017-10" db="EMBL/GenBank/DDBJ databases">
        <title>Comparative genomics in systemic dimorphic fungi from Ajellomycetaceae.</title>
        <authorList>
            <person name="Munoz J.F."/>
            <person name="Mcewen J.G."/>
            <person name="Clay O.K."/>
            <person name="Cuomo C.A."/>
        </authorList>
    </citation>
    <scope>NUCLEOTIDE SEQUENCE [LARGE SCALE GENOMIC DNA]</scope>
    <source>
        <strain evidence="1 2">UAMH130</strain>
    </source>
</reference>
<keyword evidence="2" id="KW-1185">Reference proteome</keyword>
<evidence type="ECO:0000313" key="1">
    <source>
        <dbReference type="EMBL" id="PGG97066.1"/>
    </source>
</evidence>
<comment type="caution">
    <text evidence="1">The sequence shown here is derived from an EMBL/GenBank/DDBJ whole genome shotgun (WGS) entry which is preliminary data.</text>
</comment>
<dbReference type="Proteomes" id="UP000224080">
    <property type="component" value="Unassembled WGS sequence"/>
</dbReference>